<proteinExistence type="predicted"/>
<keyword evidence="3" id="KW-1185">Reference proteome</keyword>
<comment type="caution">
    <text evidence="2">The sequence shown here is derived from an EMBL/GenBank/DDBJ whole genome shotgun (WGS) entry which is preliminary data.</text>
</comment>
<dbReference type="AlphaFoldDB" id="A0AAD3TB73"/>
<organism evidence="2 3">
    <name type="scientific">Nepenthes gracilis</name>
    <name type="common">Slender pitcher plant</name>
    <dbReference type="NCBI Taxonomy" id="150966"/>
    <lineage>
        <taxon>Eukaryota</taxon>
        <taxon>Viridiplantae</taxon>
        <taxon>Streptophyta</taxon>
        <taxon>Embryophyta</taxon>
        <taxon>Tracheophyta</taxon>
        <taxon>Spermatophyta</taxon>
        <taxon>Magnoliopsida</taxon>
        <taxon>eudicotyledons</taxon>
        <taxon>Gunneridae</taxon>
        <taxon>Pentapetalae</taxon>
        <taxon>Caryophyllales</taxon>
        <taxon>Nepenthaceae</taxon>
        <taxon>Nepenthes</taxon>
    </lineage>
</organism>
<evidence type="ECO:0000313" key="3">
    <source>
        <dbReference type="Proteomes" id="UP001279734"/>
    </source>
</evidence>
<gene>
    <name evidence="2" type="ORF">Nepgr_027907</name>
</gene>
<accession>A0AAD3TB73</accession>
<dbReference type="Proteomes" id="UP001279734">
    <property type="component" value="Unassembled WGS sequence"/>
</dbReference>
<reference evidence="2" key="1">
    <citation type="submission" date="2023-05" db="EMBL/GenBank/DDBJ databases">
        <title>Nepenthes gracilis genome sequencing.</title>
        <authorList>
            <person name="Fukushima K."/>
        </authorList>
    </citation>
    <scope>NUCLEOTIDE SEQUENCE</scope>
    <source>
        <strain evidence="2">SING2019-196</strain>
    </source>
</reference>
<evidence type="ECO:0000256" key="1">
    <source>
        <dbReference type="SAM" id="MobiDB-lite"/>
    </source>
</evidence>
<protein>
    <submittedName>
        <fullName evidence="2">Uncharacterized protein</fullName>
    </submittedName>
</protein>
<sequence length="76" mass="7964">MALPTLRKPPTTFSPLTSVLRSRNVLNKPKIPQFGQNPTIILAGGQDGRRRNGNPSAAVSRVSSGVGWGIVVGDGV</sequence>
<dbReference type="EMBL" id="BSYO01000030">
    <property type="protein sequence ID" value="GMH26064.1"/>
    <property type="molecule type" value="Genomic_DNA"/>
</dbReference>
<name>A0AAD3TB73_NEPGR</name>
<evidence type="ECO:0000313" key="2">
    <source>
        <dbReference type="EMBL" id="GMH26064.1"/>
    </source>
</evidence>
<feature type="region of interest" description="Disordered" evidence="1">
    <location>
        <begin position="28"/>
        <end position="61"/>
    </location>
</feature>